<reference evidence="1" key="1">
    <citation type="submission" date="2013-11" db="EMBL/GenBank/DDBJ databases">
        <title>Genome sequence of the fusiform rust pathogen reveals effectors for host alternation and coevolution with pine.</title>
        <authorList>
            <consortium name="DOE Joint Genome Institute"/>
            <person name="Smith K."/>
            <person name="Pendleton A."/>
            <person name="Kubisiak T."/>
            <person name="Anderson C."/>
            <person name="Salamov A."/>
            <person name="Aerts A."/>
            <person name="Riley R."/>
            <person name="Clum A."/>
            <person name="Lindquist E."/>
            <person name="Ence D."/>
            <person name="Campbell M."/>
            <person name="Kronenberg Z."/>
            <person name="Feau N."/>
            <person name="Dhillon B."/>
            <person name="Hamelin R."/>
            <person name="Burleigh J."/>
            <person name="Smith J."/>
            <person name="Yandell M."/>
            <person name="Nelson C."/>
            <person name="Grigoriev I."/>
            <person name="Davis J."/>
        </authorList>
    </citation>
    <scope>NUCLEOTIDE SEQUENCE</scope>
    <source>
        <strain evidence="1">G11</strain>
    </source>
</reference>
<accession>A0A9P6NIX2</accession>
<protein>
    <submittedName>
        <fullName evidence="1">Uncharacterized protein</fullName>
    </submittedName>
</protein>
<organism evidence="1 2">
    <name type="scientific">Cronartium quercuum f. sp. fusiforme G11</name>
    <dbReference type="NCBI Taxonomy" id="708437"/>
    <lineage>
        <taxon>Eukaryota</taxon>
        <taxon>Fungi</taxon>
        <taxon>Dikarya</taxon>
        <taxon>Basidiomycota</taxon>
        <taxon>Pucciniomycotina</taxon>
        <taxon>Pucciniomycetes</taxon>
        <taxon>Pucciniales</taxon>
        <taxon>Coleosporiaceae</taxon>
        <taxon>Cronartium</taxon>
    </lineage>
</organism>
<evidence type="ECO:0000313" key="2">
    <source>
        <dbReference type="Proteomes" id="UP000886653"/>
    </source>
</evidence>
<evidence type="ECO:0000313" key="1">
    <source>
        <dbReference type="EMBL" id="KAG0144858.1"/>
    </source>
</evidence>
<comment type="caution">
    <text evidence="1">The sequence shown here is derived from an EMBL/GenBank/DDBJ whole genome shotgun (WGS) entry which is preliminary data.</text>
</comment>
<proteinExistence type="predicted"/>
<sequence length="265" mass="29857">MLRGTNGERVRMSCLTTRPMRNFHRSTRPPVVAQAQNWWNYQHTDSDPALQDQIRATIYDFFSTTINPLPPSTHNSDEEGDQTIFNISSLLNPNLPEISQNAVSGMATTSPNPFGASKQQQALHLNQALSKIGPNSLLTDENYISWASEVRVGLDSLYLTDYLKSDETKMEEDNQSVHQEVARMCIVAWLLHQMDPANRARFEPKITTYSDIGPEIQDLPAKLWKEVLVERGTNSLTVNAEVMGSSPIWTKFFVEQAPNLSMCSN</sequence>
<dbReference type="EMBL" id="MU167287">
    <property type="protein sequence ID" value="KAG0144858.1"/>
    <property type="molecule type" value="Genomic_DNA"/>
</dbReference>
<name>A0A9P6NIX2_9BASI</name>
<gene>
    <name evidence="1" type="ORF">CROQUDRAFT_94533</name>
</gene>
<dbReference type="Proteomes" id="UP000886653">
    <property type="component" value="Unassembled WGS sequence"/>
</dbReference>
<dbReference type="AlphaFoldDB" id="A0A9P6NIX2"/>
<keyword evidence="2" id="KW-1185">Reference proteome</keyword>